<evidence type="ECO:0000313" key="2">
    <source>
        <dbReference type="EMBL" id="SDE88944.1"/>
    </source>
</evidence>
<gene>
    <name evidence="2" type="ORF">SAMN04488105_10972</name>
</gene>
<evidence type="ECO:0000313" key="3">
    <source>
        <dbReference type="Proteomes" id="UP000198994"/>
    </source>
</evidence>
<accession>A0A1G7GLG9</accession>
<reference evidence="3" key="1">
    <citation type="submission" date="2016-10" db="EMBL/GenBank/DDBJ databases">
        <authorList>
            <person name="Varghese N."/>
            <person name="Submissions S."/>
        </authorList>
    </citation>
    <scope>NUCLEOTIDE SEQUENCE [LARGE SCALE GENOMIC DNA]</scope>
    <source>
        <strain evidence="3">DSM 10146</strain>
    </source>
</reference>
<name>A0A1G7GLG9_9RHOB</name>
<proteinExistence type="predicted"/>
<dbReference type="STRING" id="282683.SAMN04488105_10972"/>
<dbReference type="InterPro" id="IPR047784">
    <property type="entry name" value="TrgA"/>
</dbReference>
<dbReference type="RefSeq" id="WP_089960484.1">
    <property type="nucleotide sequence ID" value="NZ_FNAV01000009.1"/>
</dbReference>
<evidence type="ECO:0000256" key="1">
    <source>
        <dbReference type="SAM" id="Phobius"/>
    </source>
</evidence>
<dbReference type="NCBIfam" id="NF033773">
    <property type="entry name" value="tellur_TrgA"/>
    <property type="match status" value="1"/>
</dbReference>
<feature type="transmembrane region" description="Helical" evidence="1">
    <location>
        <begin position="123"/>
        <end position="142"/>
    </location>
</feature>
<protein>
    <recommendedName>
        <fullName evidence="4">Tellurium resistance protein</fullName>
    </recommendedName>
</protein>
<dbReference type="Proteomes" id="UP000198994">
    <property type="component" value="Unassembled WGS sequence"/>
</dbReference>
<evidence type="ECO:0008006" key="4">
    <source>
        <dbReference type="Google" id="ProtNLM"/>
    </source>
</evidence>
<feature type="transmembrane region" description="Helical" evidence="1">
    <location>
        <begin position="31"/>
        <end position="53"/>
    </location>
</feature>
<keyword evidence="1" id="KW-1133">Transmembrane helix</keyword>
<dbReference type="AlphaFoldDB" id="A0A1G7GLG9"/>
<sequence length="146" mass="15670">MFTAARLIAALCMAALGYIGSQYVHRLLPDILNFGILDYVNVGLGFLCGWLIVGPRAGRGMSAAISHGITGTAALIFWGLFVQSLNEMVHLSLRHRYHGAMEAAAAVFEIMVDYGALLLDSGFILLAVVGAVVTGFLTEVAARNWR</sequence>
<keyword evidence="3" id="KW-1185">Reference proteome</keyword>
<dbReference type="OrthoDB" id="7869508at2"/>
<keyword evidence="1" id="KW-0812">Transmembrane</keyword>
<organism evidence="2 3">
    <name type="scientific">Salipiger thiooxidans</name>
    <dbReference type="NCBI Taxonomy" id="282683"/>
    <lineage>
        <taxon>Bacteria</taxon>
        <taxon>Pseudomonadati</taxon>
        <taxon>Pseudomonadota</taxon>
        <taxon>Alphaproteobacteria</taxon>
        <taxon>Rhodobacterales</taxon>
        <taxon>Roseobacteraceae</taxon>
        <taxon>Salipiger</taxon>
    </lineage>
</organism>
<feature type="transmembrane region" description="Helical" evidence="1">
    <location>
        <begin position="65"/>
        <end position="85"/>
    </location>
</feature>
<dbReference type="EMBL" id="FNAV01000009">
    <property type="protein sequence ID" value="SDE88944.1"/>
    <property type="molecule type" value="Genomic_DNA"/>
</dbReference>
<keyword evidence="1" id="KW-0472">Membrane</keyword>